<reference evidence="1" key="1">
    <citation type="submission" date="2018-05" db="EMBL/GenBank/DDBJ databases">
        <authorList>
            <person name="Lanie J.A."/>
            <person name="Ng W.-L."/>
            <person name="Kazmierczak K.M."/>
            <person name="Andrzejewski T.M."/>
            <person name="Davidsen T.M."/>
            <person name="Wayne K.J."/>
            <person name="Tettelin H."/>
            <person name="Glass J.I."/>
            <person name="Rusch D."/>
            <person name="Podicherti R."/>
            <person name="Tsui H.-C.T."/>
            <person name="Winkler M.E."/>
        </authorList>
    </citation>
    <scope>NUCLEOTIDE SEQUENCE</scope>
</reference>
<gene>
    <name evidence="1" type="ORF">METZ01_LOCUS349149</name>
</gene>
<sequence length="105" mass="12248">MGPITHKNKLNQLRARMVAWGDINKRDVKQGPIDEDKDFIPGGAYLLPEYWVKDFTYATRIYNSVVKDGRPCSAQNMRHCNKLYEFYLKPDIAKDYGNSARYNKD</sequence>
<organism evidence="1">
    <name type="scientific">marine metagenome</name>
    <dbReference type="NCBI Taxonomy" id="408172"/>
    <lineage>
        <taxon>unclassified sequences</taxon>
        <taxon>metagenomes</taxon>
        <taxon>ecological metagenomes</taxon>
    </lineage>
</organism>
<evidence type="ECO:0000313" key="1">
    <source>
        <dbReference type="EMBL" id="SVC96295.1"/>
    </source>
</evidence>
<accession>A0A382RGK8</accession>
<name>A0A382RGK8_9ZZZZ</name>
<dbReference type="EMBL" id="UINC01121260">
    <property type="protein sequence ID" value="SVC96295.1"/>
    <property type="molecule type" value="Genomic_DNA"/>
</dbReference>
<dbReference type="AlphaFoldDB" id="A0A382RGK8"/>
<protein>
    <submittedName>
        <fullName evidence="1">Uncharacterized protein</fullName>
    </submittedName>
</protein>
<feature type="non-terminal residue" evidence="1">
    <location>
        <position position="105"/>
    </location>
</feature>
<proteinExistence type="predicted"/>